<protein>
    <submittedName>
        <fullName evidence="2">Uncharacterized protein</fullName>
    </submittedName>
</protein>
<dbReference type="RefSeq" id="WP_283738960.1">
    <property type="nucleotide sequence ID" value="NZ_JASJEV010000001.1"/>
</dbReference>
<sequence>MRKMFGAASLRSLRRTPRSAGAAAWFARRRLLAVAISIALVLGLGLGKAYVIAGSTARAAAIVAATEHVFALSADAAERGETLPAPAGDKRPCLHGILPTAPACAPGSGAMRLAPARAAAMPPSADRSPPLEPPKGPLRG</sequence>
<feature type="region of interest" description="Disordered" evidence="1">
    <location>
        <begin position="115"/>
        <end position="140"/>
    </location>
</feature>
<comment type="caution">
    <text evidence="2">The sequence shown here is derived from an EMBL/GenBank/DDBJ whole genome shotgun (WGS) entry which is preliminary data.</text>
</comment>
<proteinExistence type="predicted"/>
<dbReference type="Proteomes" id="UP001321492">
    <property type="component" value="Unassembled WGS sequence"/>
</dbReference>
<keyword evidence="3" id="KW-1185">Reference proteome</keyword>
<organism evidence="2 3">
    <name type="scientific">Chelatococcus albus</name>
    <dbReference type="NCBI Taxonomy" id="3047466"/>
    <lineage>
        <taxon>Bacteria</taxon>
        <taxon>Pseudomonadati</taxon>
        <taxon>Pseudomonadota</taxon>
        <taxon>Alphaproteobacteria</taxon>
        <taxon>Hyphomicrobiales</taxon>
        <taxon>Chelatococcaceae</taxon>
        <taxon>Chelatococcus</taxon>
    </lineage>
</organism>
<feature type="compositionally biased region" description="Pro residues" evidence="1">
    <location>
        <begin position="130"/>
        <end position="140"/>
    </location>
</feature>
<evidence type="ECO:0000313" key="2">
    <source>
        <dbReference type="EMBL" id="MDJ1156972.1"/>
    </source>
</evidence>
<accession>A0ABT7AC72</accession>
<feature type="compositionally biased region" description="Low complexity" evidence="1">
    <location>
        <begin position="115"/>
        <end position="128"/>
    </location>
</feature>
<evidence type="ECO:0000256" key="1">
    <source>
        <dbReference type="SAM" id="MobiDB-lite"/>
    </source>
</evidence>
<dbReference type="EMBL" id="JASJEV010000001">
    <property type="protein sequence ID" value="MDJ1156972.1"/>
    <property type="molecule type" value="Genomic_DNA"/>
</dbReference>
<reference evidence="2 3" key="1">
    <citation type="submission" date="2023-05" db="EMBL/GenBank/DDBJ databases">
        <title>Chelatococcus sp. nov., a moderately thermophilic bacterium isolated from hot spring microbial mat.</title>
        <authorList>
            <person name="Hu C.-J."/>
            <person name="Li W.-J."/>
        </authorList>
    </citation>
    <scope>NUCLEOTIDE SEQUENCE [LARGE SCALE GENOMIC DNA]</scope>
    <source>
        <strain evidence="2 3">SYSU G07232</strain>
    </source>
</reference>
<evidence type="ECO:0000313" key="3">
    <source>
        <dbReference type="Proteomes" id="UP001321492"/>
    </source>
</evidence>
<gene>
    <name evidence="2" type="ORF">QNA08_01785</name>
</gene>
<name>A0ABT7AC72_9HYPH</name>